<evidence type="ECO:0000313" key="2">
    <source>
        <dbReference type="Proteomes" id="UP001582793"/>
    </source>
</evidence>
<organism evidence="1 2">
    <name type="scientific">Polymorphospora lycopeni</name>
    <dbReference type="NCBI Taxonomy" id="3140240"/>
    <lineage>
        <taxon>Bacteria</taxon>
        <taxon>Bacillati</taxon>
        <taxon>Actinomycetota</taxon>
        <taxon>Actinomycetes</taxon>
        <taxon>Micromonosporales</taxon>
        <taxon>Micromonosporaceae</taxon>
        <taxon>Polymorphospora</taxon>
    </lineage>
</organism>
<dbReference type="Proteomes" id="UP001582793">
    <property type="component" value="Unassembled WGS sequence"/>
</dbReference>
<name>A0ABV5CT85_9ACTN</name>
<evidence type="ECO:0008006" key="3">
    <source>
        <dbReference type="Google" id="ProtNLM"/>
    </source>
</evidence>
<sequence>MTDTQSEQKGQGNPMGMDTTEYDKRQVLALHKQWWKANVGLDIPAMRECFPSGNAFSMFNRNSFTYFGVEEVAKLWQHFIDTGIPPRLTQTVAVLRIEARADTAWVISELTYRRVAPVQTERHWEVPDVDQTLGSKATEIYHRDNGAGVPAWKMWHFHSGPLQPFQEPRPAFDDTLTDRGLGGNPYGEPITYTFTLDRPA</sequence>
<dbReference type="EMBL" id="JBCGDC010000053">
    <property type="protein sequence ID" value="MFB6395218.1"/>
    <property type="molecule type" value="Genomic_DNA"/>
</dbReference>
<evidence type="ECO:0000313" key="1">
    <source>
        <dbReference type="EMBL" id="MFB6395218.1"/>
    </source>
</evidence>
<accession>A0ABV5CT85</accession>
<dbReference type="RefSeq" id="WP_375735114.1">
    <property type="nucleotide sequence ID" value="NZ_JBCGDC010000053.1"/>
</dbReference>
<dbReference type="SUPFAM" id="SSF54427">
    <property type="entry name" value="NTF2-like"/>
    <property type="match status" value="1"/>
</dbReference>
<comment type="caution">
    <text evidence="1">The sequence shown here is derived from an EMBL/GenBank/DDBJ whole genome shotgun (WGS) entry which is preliminary data.</text>
</comment>
<reference evidence="1 2" key="1">
    <citation type="submission" date="2024-04" db="EMBL/GenBank/DDBJ databases">
        <title>Polymorphospora sp. isolated from Baiyangdian Lake in Xiong'an New Area.</title>
        <authorList>
            <person name="Zhang X."/>
            <person name="Liu J."/>
        </authorList>
    </citation>
    <scope>NUCLEOTIDE SEQUENCE [LARGE SCALE GENOMIC DNA]</scope>
    <source>
        <strain evidence="1 2">2-325</strain>
    </source>
</reference>
<keyword evidence="2" id="KW-1185">Reference proteome</keyword>
<gene>
    <name evidence="1" type="ORF">AAFH96_19205</name>
</gene>
<proteinExistence type="predicted"/>
<dbReference type="InterPro" id="IPR032710">
    <property type="entry name" value="NTF2-like_dom_sf"/>
</dbReference>
<dbReference type="Gene3D" id="3.10.450.50">
    <property type="match status" value="1"/>
</dbReference>
<protein>
    <recommendedName>
        <fullName evidence="3">SnoaL-like domain-containing protein</fullName>
    </recommendedName>
</protein>